<feature type="region of interest" description="Disordered" evidence="1">
    <location>
        <begin position="37"/>
        <end position="63"/>
    </location>
</feature>
<feature type="region of interest" description="Disordered" evidence="1">
    <location>
        <begin position="75"/>
        <end position="154"/>
    </location>
</feature>
<proteinExistence type="predicted"/>
<feature type="region of interest" description="Disordered" evidence="1">
    <location>
        <begin position="1"/>
        <end position="21"/>
    </location>
</feature>
<feature type="compositionally biased region" description="Acidic residues" evidence="1">
    <location>
        <begin position="104"/>
        <end position="151"/>
    </location>
</feature>
<sequence length="251" mass="27781">MEVSSPFSDLSDIVSPGVDGPPVMPEDLYTYVVAAFQSPPSPDYVPDPKKPEQAPPSPIYVPYVPEPAYLEFMPPEDKVLPAEKQPLPAALSPTADSPGYVLESDPEEDDDEDPEEDPADYPTDGGDDGDNEDESYDDEEDDDVDIEEDKGEEEHLALADSTAVALPAIDQAPSTEETKPFETYEFAATPQPHPSYRVTTRISIRDEPPIPFWFEAEVAKLLSIPSPPPSHFPYGYHYCLRFLLHHCCIVD</sequence>
<comment type="caution">
    <text evidence="2">The sequence shown here is derived from an EMBL/GenBank/DDBJ whole genome shotgun (WGS) entry which is preliminary data.</text>
</comment>
<dbReference type="Proteomes" id="UP001151760">
    <property type="component" value="Unassembled WGS sequence"/>
</dbReference>
<organism evidence="2 3">
    <name type="scientific">Tanacetum coccineum</name>
    <dbReference type="NCBI Taxonomy" id="301880"/>
    <lineage>
        <taxon>Eukaryota</taxon>
        <taxon>Viridiplantae</taxon>
        <taxon>Streptophyta</taxon>
        <taxon>Embryophyta</taxon>
        <taxon>Tracheophyta</taxon>
        <taxon>Spermatophyta</taxon>
        <taxon>Magnoliopsida</taxon>
        <taxon>eudicotyledons</taxon>
        <taxon>Gunneridae</taxon>
        <taxon>Pentapetalae</taxon>
        <taxon>asterids</taxon>
        <taxon>campanulids</taxon>
        <taxon>Asterales</taxon>
        <taxon>Asteraceae</taxon>
        <taxon>Asteroideae</taxon>
        <taxon>Anthemideae</taxon>
        <taxon>Anthemidinae</taxon>
        <taxon>Tanacetum</taxon>
    </lineage>
</organism>
<evidence type="ECO:0000313" key="3">
    <source>
        <dbReference type="Proteomes" id="UP001151760"/>
    </source>
</evidence>
<name>A0ABQ5EJX7_9ASTR</name>
<evidence type="ECO:0000256" key="1">
    <source>
        <dbReference type="SAM" id="MobiDB-lite"/>
    </source>
</evidence>
<evidence type="ECO:0000313" key="2">
    <source>
        <dbReference type="EMBL" id="GJT51220.1"/>
    </source>
</evidence>
<reference evidence="2" key="2">
    <citation type="submission" date="2022-01" db="EMBL/GenBank/DDBJ databases">
        <authorList>
            <person name="Yamashiro T."/>
            <person name="Shiraishi A."/>
            <person name="Satake H."/>
            <person name="Nakayama K."/>
        </authorList>
    </citation>
    <scope>NUCLEOTIDE SEQUENCE</scope>
</reference>
<gene>
    <name evidence="2" type="ORF">Tco_0977377</name>
</gene>
<accession>A0ABQ5EJX7</accession>
<dbReference type="EMBL" id="BQNB010016388">
    <property type="protein sequence ID" value="GJT51220.1"/>
    <property type="molecule type" value="Genomic_DNA"/>
</dbReference>
<keyword evidence="3" id="KW-1185">Reference proteome</keyword>
<protein>
    <submittedName>
        <fullName evidence="2">Uncharacterized protein</fullName>
    </submittedName>
</protein>
<reference evidence="2" key="1">
    <citation type="journal article" date="2022" name="Int. J. Mol. Sci.">
        <title>Draft Genome of Tanacetum Coccineum: Genomic Comparison of Closely Related Tanacetum-Family Plants.</title>
        <authorList>
            <person name="Yamashiro T."/>
            <person name="Shiraishi A."/>
            <person name="Nakayama K."/>
            <person name="Satake H."/>
        </authorList>
    </citation>
    <scope>NUCLEOTIDE SEQUENCE</scope>
</reference>